<organism evidence="2 3">
    <name type="scientific">Biomphalaria pfeifferi</name>
    <name type="common">Bloodfluke planorb</name>
    <name type="synonym">Freshwater snail</name>
    <dbReference type="NCBI Taxonomy" id="112525"/>
    <lineage>
        <taxon>Eukaryota</taxon>
        <taxon>Metazoa</taxon>
        <taxon>Spiralia</taxon>
        <taxon>Lophotrochozoa</taxon>
        <taxon>Mollusca</taxon>
        <taxon>Gastropoda</taxon>
        <taxon>Heterobranchia</taxon>
        <taxon>Euthyneura</taxon>
        <taxon>Panpulmonata</taxon>
        <taxon>Hygrophila</taxon>
        <taxon>Lymnaeoidea</taxon>
        <taxon>Planorbidae</taxon>
        <taxon>Biomphalaria</taxon>
    </lineage>
</organism>
<accession>A0AAD8B2E3</accession>
<feature type="non-terminal residue" evidence="2">
    <location>
        <position position="164"/>
    </location>
</feature>
<dbReference type="AlphaFoldDB" id="A0AAD8B2E3"/>
<keyword evidence="1" id="KW-0812">Transmembrane</keyword>
<gene>
    <name evidence="2" type="ORF">Bpfe_023681</name>
</gene>
<feature type="transmembrane region" description="Helical" evidence="1">
    <location>
        <begin position="144"/>
        <end position="163"/>
    </location>
</feature>
<evidence type="ECO:0000313" key="3">
    <source>
        <dbReference type="Proteomes" id="UP001233172"/>
    </source>
</evidence>
<keyword evidence="1" id="KW-1133">Transmembrane helix</keyword>
<keyword evidence="3" id="KW-1185">Reference proteome</keyword>
<dbReference type="Proteomes" id="UP001233172">
    <property type="component" value="Unassembled WGS sequence"/>
</dbReference>
<evidence type="ECO:0000256" key="1">
    <source>
        <dbReference type="SAM" id="Phobius"/>
    </source>
</evidence>
<name>A0AAD8B2E3_BIOPF</name>
<dbReference type="EMBL" id="JASAOG010000159">
    <property type="protein sequence ID" value="KAK0046814.1"/>
    <property type="molecule type" value="Genomic_DNA"/>
</dbReference>
<protein>
    <submittedName>
        <fullName evidence="2">Uncharacterized protein</fullName>
    </submittedName>
</protein>
<keyword evidence="1" id="KW-0472">Membrane</keyword>
<comment type="caution">
    <text evidence="2">The sequence shown here is derived from an EMBL/GenBank/DDBJ whole genome shotgun (WGS) entry which is preliminary data.</text>
</comment>
<reference evidence="2" key="1">
    <citation type="journal article" date="2023" name="PLoS Negl. Trop. Dis.">
        <title>A genome sequence for Biomphalaria pfeifferi, the major vector snail for the human-infecting parasite Schistosoma mansoni.</title>
        <authorList>
            <person name="Bu L."/>
            <person name="Lu L."/>
            <person name="Laidemitt M.R."/>
            <person name="Zhang S.M."/>
            <person name="Mutuku M."/>
            <person name="Mkoji G."/>
            <person name="Steinauer M."/>
            <person name="Loker E.S."/>
        </authorList>
    </citation>
    <scope>NUCLEOTIDE SEQUENCE</scope>
    <source>
        <strain evidence="2">KasaAsao</strain>
    </source>
</reference>
<proteinExistence type="predicted"/>
<sequence>MPLSVSDTNDSADDSSPCVSCVSSCINRHDMLDQTRFCSCLCVQSNLRAAVFKSGVLHAIVVKLLDAAIQSTRENTTQGSQMKITASDVYRGISREQHLQCLMKLDNCTEANLLAASTASDGLSNLLNCFPELLNSTRLCDTPMVQFIWQVLLLLWFLLCLIYL</sequence>
<evidence type="ECO:0000313" key="2">
    <source>
        <dbReference type="EMBL" id="KAK0046814.1"/>
    </source>
</evidence>
<reference evidence="2" key="2">
    <citation type="submission" date="2023-04" db="EMBL/GenBank/DDBJ databases">
        <authorList>
            <person name="Bu L."/>
            <person name="Lu L."/>
            <person name="Laidemitt M.R."/>
            <person name="Zhang S.M."/>
            <person name="Mutuku M."/>
            <person name="Mkoji G."/>
            <person name="Steinauer M."/>
            <person name="Loker E.S."/>
        </authorList>
    </citation>
    <scope>NUCLEOTIDE SEQUENCE</scope>
    <source>
        <strain evidence="2">KasaAsao</strain>
        <tissue evidence="2">Whole Snail</tissue>
    </source>
</reference>